<dbReference type="EMBL" id="LAZR01009785">
    <property type="protein sequence ID" value="KKM70605.1"/>
    <property type="molecule type" value="Genomic_DNA"/>
</dbReference>
<sequence length="130" mass="15312">MKVIIISCIIALLLLFLFYRNNEYLKRDYTQQPWLYSQSKKHWDAAHGFMRKLLADNPYITFNLRYRVTPAQTLIPGTFVQVNCKDRISKLSEIQKAWSENQMELSQLVKKYNNGKIRVSGGHHTFNDIS</sequence>
<reference evidence="1" key="1">
    <citation type="journal article" date="2015" name="Nature">
        <title>Complex archaea that bridge the gap between prokaryotes and eukaryotes.</title>
        <authorList>
            <person name="Spang A."/>
            <person name="Saw J.H."/>
            <person name="Jorgensen S.L."/>
            <person name="Zaremba-Niedzwiedzka K."/>
            <person name="Martijn J."/>
            <person name="Lind A.E."/>
            <person name="van Eijk R."/>
            <person name="Schleper C."/>
            <person name="Guy L."/>
            <person name="Ettema T.J."/>
        </authorList>
    </citation>
    <scope>NUCLEOTIDE SEQUENCE</scope>
</reference>
<comment type="caution">
    <text evidence="1">The sequence shown here is derived from an EMBL/GenBank/DDBJ whole genome shotgun (WGS) entry which is preliminary data.</text>
</comment>
<accession>A0A0F9M1S1</accession>
<feature type="non-terminal residue" evidence="1">
    <location>
        <position position="130"/>
    </location>
</feature>
<dbReference type="AlphaFoldDB" id="A0A0F9M1S1"/>
<name>A0A0F9M1S1_9ZZZZ</name>
<proteinExistence type="predicted"/>
<organism evidence="1">
    <name type="scientific">marine sediment metagenome</name>
    <dbReference type="NCBI Taxonomy" id="412755"/>
    <lineage>
        <taxon>unclassified sequences</taxon>
        <taxon>metagenomes</taxon>
        <taxon>ecological metagenomes</taxon>
    </lineage>
</organism>
<gene>
    <name evidence="1" type="ORF">LCGC14_1438990</name>
</gene>
<evidence type="ECO:0000313" key="1">
    <source>
        <dbReference type="EMBL" id="KKM70605.1"/>
    </source>
</evidence>
<protein>
    <submittedName>
        <fullName evidence="1">Uncharacterized protein</fullName>
    </submittedName>
</protein>